<dbReference type="InterPro" id="IPR007201">
    <property type="entry name" value="Mei2-like_Rrm_C"/>
</dbReference>
<evidence type="ECO:0000313" key="5">
    <source>
        <dbReference type="EMBL" id="GMI17824.1"/>
    </source>
</evidence>
<feature type="region of interest" description="Disordered" evidence="3">
    <location>
        <begin position="162"/>
        <end position="213"/>
    </location>
</feature>
<dbReference type="SUPFAM" id="SSF54928">
    <property type="entry name" value="RNA-binding domain, RBD"/>
    <property type="match status" value="2"/>
</dbReference>
<organism evidence="5 6">
    <name type="scientific">Triparma laevis f. longispina</name>
    <dbReference type="NCBI Taxonomy" id="1714387"/>
    <lineage>
        <taxon>Eukaryota</taxon>
        <taxon>Sar</taxon>
        <taxon>Stramenopiles</taxon>
        <taxon>Ochrophyta</taxon>
        <taxon>Bolidophyceae</taxon>
        <taxon>Parmales</taxon>
        <taxon>Triparmaceae</taxon>
        <taxon>Triparma</taxon>
    </lineage>
</organism>
<dbReference type="CDD" id="cd12531">
    <property type="entry name" value="RRM3_MEI2_like"/>
    <property type="match status" value="1"/>
</dbReference>
<protein>
    <recommendedName>
        <fullName evidence="4">RRM domain-containing protein</fullName>
    </recommendedName>
</protein>
<reference evidence="6" key="1">
    <citation type="journal article" date="2023" name="Commun. Biol.">
        <title>Genome analysis of Parmales, the sister group of diatoms, reveals the evolutionary specialization of diatoms from phago-mixotrophs to photoautotrophs.</title>
        <authorList>
            <person name="Ban H."/>
            <person name="Sato S."/>
            <person name="Yoshikawa S."/>
            <person name="Yamada K."/>
            <person name="Nakamura Y."/>
            <person name="Ichinomiya M."/>
            <person name="Sato N."/>
            <person name="Blanc-Mathieu R."/>
            <person name="Endo H."/>
            <person name="Kuwata A."/>
            <person name="Ogata H."/>
        </authorList>
    </citation>
    <scope>NUCLEOTIDE SEQUENCE [LARGE SCALE GENOMIC DNA]</scope>
    <source>
        <strain evidence="6">NIES 3700</strain>
    </source>
</reference>
<keyword evidence="6" id="KW-1185">Reference proteome</keyword>
<feature type="compositionally biased region" description="Low complexity" evidence="3">
    <location>
        <begin position="194"/>
        <end position="211"/>
    </location>
</feature>
<feature type="domain" description="RRM" evidence="4">
    <location>
        <begin position="360"/>
        <end position="437"/>
    </location>
</feature>
<evidence type="ECO:0000256" key="1">
    <source>
        <dbReference type="ARBA" id="ARBA00022884"/>
    </source>
</evidence>
<dbReference type="InterPro" id="IPR012677">
    <property type="entry name" value="Nucleotide-bd_a/b_plait_sf"/>
</dbReference>
<feature type="region of interest" description="Disordered" evidence="3">
    <location>
        <begin position="459"/>
        <end position="576"/>
    </location>
</feature>
<dbReference type="EMBL" id="BRXW01000307">
    <property type="protein sequence ID" value="GMI17824.1"/>
    <property type="molecule type" value="Genomic_DNA"/>
</dbReference>
<dbReference type="PROSITE" id="PS50102">
    <property type="entry name" value="RRM"/>
    <property type="match status" value="1"/>
</dbReference>
<feature type="compositionally biased region" description="Basic and acidic residues" evidence="3">
    <location>
        <begin position="637"/>
        <end position="646"/>
    </location>
</feature>
<feature type="compositionally biased region" description="Low complexity" evidence="3">
    <location>
        <begin position="499"/>
        <end position="518"/>
    </location>
</feature>
<evidence type="ECO:0000256" key="2">
    <source>
        <dbReference type="PROSITE-ProRule" id="PRU00176"/>
    </source>
</evidence>
<comment type="caution">
    <text evidence="5">The sequence shown here is derived from an EMBL/GenBank/DDBJ whole genome shotgun (WGS) entry which is preliminary data.</text>
</comment>
<feature type="compositionally biased region" description="Basic residues" evidence="3">
    <location>
        <begin position="560"/>
        <end position="576"/>
    </location>
</feature>
<dbReference type="Pfam" id="PF04059">
    <property type="entry name" value="RRM_2"/>
    <property type="match status" value="1"/>
</dbReference>
<dbReference type="Gene3D" id="3.30.70.330">
    <property type="match status" value="1"/>
</dbReference>
<feature type="compositionally biased region" description="Basic and acidic residues" evidence="3">
    <location>
        <begin position="162"/>
        <end position="171"/>
    </location>
</feature>
<dbReference type="InterPro" id="IPR000504">
    <property type="entry name" value="RRM_dom"/>
</dbReference>
<proteinExistence type="predicted"/>
<dbReference type="GO" id="GO:0003723">
    <property type="term" value="F:RNA binding"/>
    <property type="evidence" value="ECO:0007669"/>
    <property type="project" value="UniProtKB-UniRule"/>
</dbReference>
<accession>A0A9W7L090</accession>
<feature type="region of interest" description="Disordered" evidence="3">
    <location>
        <begin position="591"/>
        <end position="647"/>
    </location>
</feature>
<name>A0A9W7L090_9STRA</name>
<sequence>MSTPSPPPGFSTSKTMPSLPQPPISDDDALGNINRTTSFANLAAVVGEGLAESMDDTFMESAYVRKVQHTLNNDDASDNRSRQNKHNSSRLIGNHNADFGMDLQIPPHGGASSLFGNFNEERGGVAQLGLDQPSFMGVHVQEHGSGGIHSLLQEEPRFHGLFERNPSEDSLPKGLNPTAQPHGHGHTVYDMYDNSSYSNPSSASSSPPNSSKITESMLLEAVPKRGGKSGKKDNNLQDMSTIISEVFSLPSSPPCWQQLAPFIKLPRSSSPPTSGLVLLGVSSLISKIVRTACEKFGSLNAMRGDFMQSRGLAFVSFLDERSAKKAASGLKQELGRYSSEKDVHVFYCTPLHFSSRQDESSILLENLPDDVEEEDILRTMTSYGDVKKVNEQVNNAESDRISYLVKFYDLQDSKQAQLELNSSHPWGPGVKISFCPRSSGERKSGKKLLELIALWRHGPNANLGSSTEPSADTDKDQTSSENSDPSRATISGLSGDTHSSSTHPKSTSSSSSGRTSGGYYMPPAQPTAHNPYSGYPPPPVGYYNPNSPTPHYNPHDSHQYAHHPQAHNPHAQHHSQPHYMYTPNGYVLVPPPHLQHHGYNGGQQSSLVGSPGGQYDGNVAGSPGRGSHAGGASGKSGGDKRGKTDDPSLILNLDAVVKSADTRTSLMVRNIPNKYTQKMFLEEIRAGGHGDKIDFFYLPIDFKNKCNRGYAFINFVHPSFIVPFHTQYNAKPWKNFNSDKVCAITYARIQGKSAMIKRFENSALMEKDKEYKPLVFNNGTAEDFPVGNVTAAKVAGGSGVGGNE</sequence>
<feature type="region of interest" description="Disordered" evidence="3">
    <location>
        <begin position="70"/>
        <end position="94"/>
    </location>
</feature>
<feature type="compositionally biased region" description="Polar residues" evidence="3">
    <location>
        <begin position="479"/>
        <end position="498"/>
    </location>
</feature>
<feature type="region of interest" description="Disordered" evidence="3">
    <location>
        <begin position="1"/>
        <end position="32"/>
    </location>
</feature>
<dbReference type="Proteomes" id="UP001165122">
    <property type="component" value="Unassembled WGS sequence"/>
</dbReference>
<keyword evidence="1 2" id="KW-0694">RNA-binding</keyword>
<evidence type="ECO:0000313" key="6">
    <source>
        <dbReference type="Proteomes" id="UP001165122"/>
    </source>
</evidence>
<dbReference type="InterPro" id="IPR034454">
    <property type="entry name" value="MEI2-like_RRM3"/>
</dbReference>
<dbReference type="CDD" id="cd00590">
    <property type="entry name" value="RRM_SF"/>
    <property type="match status" value="1"/>
</dbReference>
<dbReference type="PANTHER" id="PTHR23189">
    <property type="entry name" value="RNA RECOGNITION MOTIF-CONTAINING"/>
    <property type="match status" value="1"/>
</dbReference>
<dbReference type="InterPro" id="IPR035979">
    <property type="entry name" value="RBD_domain_sf"/>
</dbReference>
<gene>
    <name evidence="5" type="ORF">TrLO_g1786</name>
</gene>
<dbReference type="OrthoDB" id="417481at2759"/>
<evidence type="ECO:0000256" key="3">
    <source>
        <dbReference type="SAM" id="MobiDB-lite"/>
    </source>
</evidence>
<dbReference type="AlphaFoldDB" id="A0A9W7L090"/>
<evidence type="ECO:0000259" key="4">
    <source>
        <dbReference type="PROSITE" id="PS50102"/>
    </source>
</evidence>
<feature type="compositionally biased region" description="Gly residues" evidence="3">
    <location>
        <begin position="623"/>
        <end position="636"/>
    </location>
</feature>